<dbReference type="InterPro" id="IPR036849">
    <property type="entry name" value="Enolase-like_C_sf"/>
</dbReference>
<dbReference type="PANTHER" id="PTHR48080">
    <property type="entry name" value="D-GALACTONATE DEHYDRATASE-RELATED"/>
    <property type="match status" value="1"/>
</dbReference>
<dbReference type="SUPFAM" id="SSF51604">
    <property type="entry name" value="Enolase C-terminal domain-like"/>
    <property type="match status" value="1"/>
</dbReference>
<dbReference type="InterPro" id="IPR029065">
    <property type="entry name" value="Enolase_C-like"/>
</dbReference>
<dbReference type="Gene3D" id="3.30.390.10">
    <property type="entry name" value="Enolase-like, N-terminal domain"/>
    <property type="match status" value="1"/>
</dbReference>
<feature type="domain" description="Mandelate racemase/muconate lactonizing enzyme C-terminal" evidence="2">
    <location>
        <begin position="165"/>
        <end position="260"/>
    </location>
</feature>
<keyword evidence="4" id="KW-1185">Reference proteome</keyword>
<sequence>MRIRNVETFVVKVRGPAAYLGSLADGSALTEEQGYRVREPWLSLYSALFETLLVRVEAEDGTAGWGEALAPVGPEIPAQVVDGLLAPQLIGADATAPRPAWARLRSLMRERGHLVGHQADALAAVDIALWDLAGRISGLGVAALLGGAHRTRVPTYVSGLPSPDDAGRADLARRWQERGARTVKLHLGNGVDADLATVDAVSAAAPGLALAVDAHWRYTPSQAARLGRELADRGAVFLEAPLAPEDVEGHRRLADRIELPVAVGETLRNRYEFAQWLAAGALGLAQPDVGRTGVTEAASIAEVCSAHHVPVAPHHSVGLGPALAAGVHVSAATEDSPFFEYQPTTVETAAELGFHFDAHPDGIGLGSGPGLGLEVDEERVRSAAVRHRSTR</sequence>
<accession>A0ABV2A4Z9</accession>
<proteinExistence type="predicted"/>
<comment type="caution">
    <text evidence="3">The sequence shown here is derived from an EMBL/GenBank/DDBJ whole genome shotgun (WGS) entry which is preliminary data.</text>
</comment>
<dbReference type="InterPro" id="IPR013342">
    <property type="entry name" value="Mandelate_racemase_C"/>
</dbReference>
<dbReference type="InterPro" id="IPR034593">
    <property type="entry name" value="DgoD-like"/>
</dbReference>
<dbReference type="CDD" id="cd03316">
    <property type="entry name" value="MR_like"/>
    <property type="match status" value="1"/>
</dbReference>
<dbReference type="Proteomes" id="UP001432401">
    <property type="component" value="Unassembled WGS sequence"/>
</dbReference>
<dbReference type="SMART" id="SM00922">
    <property type="entry name" value="MR_MLE"/>
    <property type="match status" value="1"/>
</dbReference>
<evidence type="ECO:0000313" key="3">
    <source>
        <dbReference type="EMBL" id="MES0838406.1"/>
    </source>
</evidence>
<protein>
    <submittedName>
        <fullName evidence="3">Mandelate racemase/muconate lactonizing enzyme family protein</fullName>
    </submittedName>
</protein>
<dbReference type="PANTHER" id="PTHR48080:SF2">
    <property type="entry name" value="D-GALACTONATE DEHYDRATASE"/>
    <property type="match status" value="1"/>
</dbReference>
<dbReference type="SUPFAM" id="SSF54826">
    <property type="entry name" value="Enolase N-terminal domain-like"/>
    <property type="match status" value="1"/>
</dbReference>
<dbReference type="RefSeq" id="WP_344177399.1">
    <property type="nucleotide sequence ID" value="NZ_JBEQNA010000027.1"/>
</dbReference>
<evidence type="ECO:0000259" key="2">
    <source>
        <dbReference type="SMART" id="SM00922"/>
    </source>
</evidence>
<evidence type="ECO:0000313" key="4">
    <source>
        <dbReference type="Proteomes" id="UP001432401"/>
    </source>
</evidence>
<evidence type="ECO:0000256" key="1">
    <source>
        <dbReference type="ARBA" id="ARBA00023239"/>
    </source>
</evidence>
<gene>
    <name evidence="3" type="ORF">ABUK86_31890</name>
</gene>
<organism evidence="3 4">
    <name type="scientific">Nocardiopsis tropica</name>
    <dbReference type="NCBI Taxonomy" id="109330"/>
    <lineage>
        <taxon>Bacteria</taxon>
        <taxon>Bacillati</taxon>
        <taxon>Actinomycetota</taxon>
        <taxon>Actinomycetes</taxon>
        <taxon>Streptosporangiales</taxon>
        <taxon>Nocardiopsidaceae</taxon>
        <taxon>Nocardiopsis</taxon>
    </lineage>
</organism>
<name>A0ABV2A4Z9_9ACTN</name>
<dbReference type="InterPro" id="IPR029017">
    <property type="entry name" value="Enolase-like_N"/>
</dbReference>
<keyword evidence="1" id="KW-0456">Lyase</keyword>
<dbReference type="InterPro" id="IPR013341">
    <property type="entry name" value="Mandelate_racemase_N_dom"/>
</dbReference>
<reference evidence="3 4" key="1">
    <citation type="submission" date="2024-06" db="EMBL/GenBank/DDBJ databases">
        <authorList>
            <person name="Bataeva Y.V."/>
            <person name="Grigorian L.N."/>
            <person name="Solomentsev V.I."/>
        </authorList>
    </citation>
    <scope>NUCLEOTIDE SEQUENCE [LARGE SCALE GENOMIC DNA]</scope>
    <source>
        <strain evidence="4">SCPM-O-B-12605 (RCAM04882)</strain>
    </source>
</reference>
<dbReference type="Pfam" id="PF13378">
    <property type="entry name" value="MR_MLE_C"/>
    <property type="match status" value="1"/>
</dbReference>
<dbReference type="SFLD" id="SFLDG00179">
    <property type="entry name" value="mandelate_racemase"/>
    <property type="match status" value="1"/>
</dbReference>
<dbReference type="SFLD" id="SFLDS00001">
    <property type="entry name" value="Enolase"/>
    <property type="match status" value="1"/>
</dbReference>
<dbReference type="Pfam" id="PF02746">
    <property type="entry name" value="MR_MLE_N"/>
    <property type="match status" value="1"/>
</dbReference>
<dbReference type="EMBL" id="JBEQNB010000029">
    <property type="protein sequence ID" value="MES0838406.1"/>
    <property type="molecule type" value="Genomic_DNA"/>
</dbReference>
<dbReference type="Gene3D" id="3.20.20.120">
    <property type="entry name" value="Enolase-like C-terminal domain"/>
    <property type="match status" value="1"/>
</dbReference>